<dbReference type="SMART" id="SM00698">
    <property type="entry name" value="MORN"/>
    <property type="match status" value="5"/>
</dbReference>
<dbReference type="GO" id="GO:0031514">
    <property type="term" value="C:motile cilium"/>
    <property type="evidence" value="ECO:0007669"/>
    <property type="project" value="UniProtKB-SubCell"/>
</dbReference>
<keyword evidence="3" id="KW-0963">Cytoplasm</keyword>
<evidence type="ECO:0000256" key="3">
    <source>
        <dbReference type="ARBA" id="ARBA00022490"/>
    </source>
</evidence>
<keyword evidence="10" id="KW-1185">Reference proteome</keyword>
<name>A0A3B3ZJ56_9GOBI</name>
<dbReference type="GO" id="GO:0005930">
    <property type="term" value="C:axoneme"/>
    <property type="evidence" value="ECO:0007669"/>
    <property type="project" value="UniProtKB-SubCell"/>
</dbReference>
<keyword evidence="8" id="KW-0966">Cell projection</keyword>
<reference evidence="9" key="2">
    <citation type="submission" date="2025-09" db="UniProtKB">
        <authorList>
            <consortium name="Ensembl"/>
        </authorList>
    </citation>
    <scope>IDENTIFICATION</scope>
</reference>
<keyword evidence="6" id="KW-0969">Cilium</keyword>
<evidence type="ECO:0000256" key="8">
    <source>
        <dbReference type="ARBA" id="ARBA00023273"/>
    </source>
</evidence>
<evidence type="ECO:0000256" key="6">
    <source>
        <dbReference type="ARBA" id="ARBA00023069"/>
    </source>
</evidence>
<comment type="subcellular location">
    <subcellularLocation>
        <location evidence="1">Cell projection</location>
        <location evidence="1">Cilium</location>
        <location evidence="1">Flagellum</location>
    </subcellularLocation>
    <subcellularLocation>
        <location evidence="2">Cytoplasm</location>
        <location evidence="2">Cytoskeleton</location>
        <location evidence="2">Cilium axoneme</location>
    </subcellularLocation>
</comment>
<evidence type="ECO:0000256" key="5">
    <source>
        <dbReference type="ARBA" id="ARBA00022846"/>
    </source>
</evidence>
<dbReference type="Ensembl" id="ENSPMGT00000004726.1">
    <property type="protein sequence ID" value="ENSPMGP00000004451.1"/>
    <property type="gene ID" value="ENSPMGG00000003760.1"/>
</dbReference>
<dbReference type="InterPro" id="IPR003409">
    <property type="entry name" value="MORN"/>
</dbReference>
<evidence type="ECO:0000256" key="2">
    <source>
        <dbReference type="ARBA" id="ARBA00004430"/>
    </source>
</evidence>
<dbReference type="AlphaFoldDB" id="A0A3B3ZJ56"/>
<evidence type="ECO:0000256" key="1">
    <source>
        <dbReference type="ARBA" id="ARBA00004230"/>
    </source>
</evidence>
<accession>A0A3B3ZJ56</accession>
<dbReference type="Proteomes" id="UP000261520">
    <property type="component" value="Unplaced"/>
</dbReference>
<evidence type="ECO:0000256" key="7">
    <source>
        <dbReference type="ARBA" id="ARBA00023212"/>
    </source>
</evidence>
<proteinExistence type="predicted"/>
<dbReference type="Pfam" id="PF02493">
    <property type="entry name" value="MORN"/>
    <property type="match status" value="6"/>
</dbReference>
<keyword evidence="5" id="KW-0282">Flagellum</keyword>
<evidence type="ECO:0000313" key="10">
    <source>
        <dbReference type="Proteomes" id="UP000261520"/>
    </source>
</evidence>
<dbReference type="SUPFAM" id="SSF82185">
    <property type="entry name" value="Histone H3 K4-specific methyltransferase SET7/9 N-terminal domain"/>
    <property type="match status" value="2"/>
</dbReference>
<sequence length="220" mass="25230">MNALNRDTLLLNLVIQRYVSNPANRNIQHNRYVCVSYRYEGETFENQPSGEGVACFVGGHVYKGSFVSNIMMGLGTYTWPDGSTYNGEVQYSIRHGTGSYYCSRNGVLYKGEWMRNLRHGEGTMKWLLHGQQYEGTWYNGRKDGSRYSQSNQYVGDFVCGQRQGQGTFYYADGTQRALGLHTQLDFYKECLEVVESELTLILSLQPDPSALHHQWRVWSV</sequence>
<dbReference type="STRING" id="409849.ENSPMGP00000004451"/>
<keyword evidence="4" id="KW-0677">Repeat</keyword>
<protein>
    <submittedName>
        <fullName evidence="9">Uncharacterized protein</fullName>
    </submittedName>
</protein>
<reference evidence="9" key="1">
    <citation type="submission" date="2025-08" db="UniProtKB">
        <authorList>
            <consortium name="Ensembl"/>
        </authorList>
    </citation>
    <scope>IDENTIFICATION</scope>
</reference>
<dbReference type="PANTHER" id="PTHR46613">
    <property type="entry name" value="RADIAL SPOKE HEAD 10 HOMOLOG B-RELATED"/>
    <property type="match status" value="1"/>
</dbReference>
<organism evidence="9 10">
    <name type="scientific">Periophthalmus magnuspinnatus</name>
    <dbReference type="NCBI Taxonomy" id="409849"/>
    <lineage>
        <taxon>Eukaryota</taxon>
        <taxon>Metazoa</taxon>
        <taxon>Chordata</taxon>
        <taxon>Craniata</taxon>
        <taxon>Vertebrata</taxon>
        <taxon>Euteleostomi</taxon>
        <taxon>Actinopterygii</taxon>
        <taxon>Neopterygii</taxon>
        <taxon>Teleostei</taxon>
        <taxon>Neoteleostei</taxon>
        <taxon>Acanthomorphata</taxon>
        <taxon>Gobiaria</taxon>
        <taxon>Gobiiformes</taxon>
        <taxon>Gobioidei</taxon>
        <taxon>Gobiidae</taxon>
        <taxon>Oxudercinae</taxon>
        <taxon>Periophthalmus</taxon>
    </lineage>
</organism>
<evidence type="ECO:0000313" key="9">
    <source>
        <dbReference type="Ensembl" id="ENSPMGP00000004451.1"/>
    </source>
</evidence>
<dbReference type="Gene3D" id="2.20.110.10">
    <property type="entry name" value="Histone H3 K4-specific methyltransferase SET7/9 N-terminal domain"/>
    <property type="match status" value="2"/>
</dbReference>
<keyword evidence="7" id="KW-0206">Cytoskeleton</keyword>
<dbReference type="PANTHER" id="PTHR46613:SF1">
    <property type="entry name" value="RADIAL SPOKE HEAD 10 HOMOLOG B-RELATED"/>
    <property type="match status" value="1"/>
</dbReference>
<evidence type="ECO:0000256" key="4">
    <source>
        <dbReference type="ARBA" id="ARBA00022737"/>
    </source>
</evidence>